<evidence type="ECO:0000313" key="2">
    <source>
        <dbReference type="EMBL" id="RHZ73802.1"/>
    </source>
</evidence>
<feature type="domain" description="Protein kinase" evidence="1">
    <location>
        <begin position="1"/>
        <end position="300"/>
    </location>
</feature>
<proteinExistence type="predicted"/>
<dbReference type="PANTHER" id="PTHR44329">
    <property type="entry name" value="SERINE/THREONINE-PROTEIN KINASE TNNI3K-RELATED"/>
    <property type="match status" value="1"/>
</dbReference>
<reference evidence="2 3" key="1">
    <citation type="submission" date="2018-08" db="EMBL/GenBank/DDBJ databases">
        <title>Genome and evolution of the arbuscular mycorrhizal fungus Diversispora epigaea (formerly Glomus versiforme) and its bacterial endosymbionts.</title>
        <authorList>
            <person name="Sun X."/>
            <person name="Fei Z."/>
            <person name="Harrison M."/>
        </authorList>
    </citation>
    <scope>NUCLEOTIDE SEQUENCE [LARGE SCALE GENOMIC DNA]</scope>
    <source>
        <strain evidence="2 3">IT104</strain>
    </source>
</reference>
<dbReference type="Proteomes" id="UP000266861">
    <property type="component" value="Unassembled WGS sequence"/>
</dbReference>
<gene>
    <name evidence="2" type="ORF">Glove_229g94</name>
</gene>
<feature type="domain" description="Protein kinase" evidence="1">
    <location>
        <begin position="438"/>
        <end position="718"/>
    </location>
</feature>
<keyword evidence="3" id="KW-1185">Reference proteome</keyword>
<name>A0A397IG22_9GLOM</name>
<comment type="caution">
    <text evidence="2">The sequence shown here is derived from an EMBL/GenBank/DDBJ whole genome shotgun (WGS) entry which is preliminary data.</text>
</comment>
<protein>
    <recommendedName>
        <fullName evidence="1">Protein kinase domain-containing protein</fullName>
    </recommendedName>
</protein>
<dbReference type="GO" id="GO:0004674">
    <property type="term" value="F:protein serine/threonine kinase activity"/>
    <property type="evidence" value="ECO:0007669"/>
    <property type="project" value="TreeGrafter"/>
</dbReference>
<dbReference type="InterPro" id="IPR051681">
    <property type="entry name" value="Ser/Thr_Kinases-Pseudokinases"/>
</dbReference>
<organism evidence="2 3">
    <name type="scientific">Diversispora epigaea</name>
    <dbReference type="NCBI Taxonomy" id="1348612"/>
    <lineage>
        <taxon>Eukaryota</taxon>
        <taxon>Fungi</taxon>
        <taxon>Fungi incertae sedis</taxon>
        <taxon>Mucoromycota</taxon>
        <taxon>Glomeromycotina</taxon>
        <taxon>Glomeromycetes</taxon>
        <taxon>Diversisporales</taxon>
        <taxon>Diversisporaceae</taxon>
        <taxon>Diversispora</taxon>
    </lineage>
</organism>
<dbReference type="InterPro" id="IPR011009">
    <property type="entry name" value="Kinase-like_dom_sf"/>
</dbReference>
<dbReference type="AlphaFoldDB" id="A0A397IG22"/>
<evidence type="ECO:0000313" key="3">
    <source>
        <dbReference type="Proteomes" id="UP000266861"/>
    </source>
</evidence>
<dbReference type="OrthoDB" id="4187757at2759"/>
<dbReference type="PROSITE" id="PS50011">
    <property type="entry name" value="PROTEIN_KINASE_DOM"/>
    <property type="match status" value="2"/>
</dbReference>
<dbReference type="STRING" id="1348612.A0A397IG22"/>
<accession>A0A397IG22</accession>
<dbReference type="InterPro" id="IPR000719">
    <property type="entry name" value="Prot_kinase_dom"/>
</dbReference>
<dbReference type="GO" id="GO:0005524">
    <property type="term" value="F:ATP binding"/>
    <property type="evidence" value="ECO:0007669"/>
    <property type="project" value="InterPro"/>
</dbReference>
<dbReference type="InterPro" id="IPR001245">
    <property type="entry name" value="Ser-Thr/Tyr_kinase_cat_dom"/>
</dbReference>
<evidence type="ECO:0000259" key="1">
    <source>
        <dbReference type="PROSITE" id="PS50011"/>
    </source>
</evidence>
<dbReference type="SMART" id="SM00220">
    <property type="entry name" value="S_TKc"/>
    <property type="match status" value="2"/>
</dbReference>
<sequence>MYSKKDSFESALKDKYIKKFDYNTFENITEIARGAFGTVYRANSINLRKHVALKNLYENDELFYEKFVRETYYLVLQYAKDGDLRTYLRNNFKSLDWKTIINMAKDITSGLRCIHDENIVHKDLHSRNILVHEERLLITDLGLSQPLDTNSNSMVGGMVAYTDPEYLRDPTKYKRNKTSDIYITSGRREAPVNETPKDYVNIYSSAWKIDPNQRPTIKNIFDSLEDIKLENIYYETKDNQNIQLEAYINNQSQTSTNVFSKDSVSIASSFNTSNLEEVTSMKSLQETSTPLSISLTHEMATWKISWNAKLKGVWDKGKYSLNTNIHETITEQEKYRKDIVENDFSLTENEKKFLLNFLHEKYDILRIKSTSVEKEQCNNCQNWHQAIQYCEFCIRKYLKNNFGNWTSENNEIDKLIQECQQITISPNTVIEWISYDQFENVKYLANGRFSDFYTAIWRDGPYDKWNSERQILERSERQMITFKRLNDLKSNNVNWLQEVTLSFTLDNTAQFLAKCYGITKDPITQDYILVFNYYNINLRKFLKDNYQSLTLLQKYEIIDYIAMSLNVIHKQGMLHRNLHSGNILYSAQINVWKISNLGLSGPVNKQLNKRLDKQLDRSRKYLPYFAPEIFYNKNYTTKSDVYSLGIIMWEVITGEIPFSNHKFDSKLDFSLAIINGYRPEIYKYIPYEYATLMKQCWDSNPDNRPDAKTIENGMDSLIRSLFNEMDELQNQLFDPMFQDH</sequence>
<dbReference type="EMBL" id="PQFF01000212">
    <property type="protein sequence ID" value="RHZ73802.1"/>
    <property type="molecule type" value="Genomic_DNA"/>
</dbReference>
<dbReference type="Gene3D" id="1.10.510.10">
    <property type="entry name" value="Transferase(Phosphotransferase) domain 1"/>
    <property type="match status" value="2"/>
</dbReference>
<dbReference type="Pfam" id="PF07714">
    <property type="entry name" value="PK_Tyr_Ser-Thr"/>
    <property type="match status" value="2"/>
</dbReference>
<dbReference type="SUPFAM" id="SSF56112">
    <property type="entry name" value="Protein kinase-like (PK-like)"/>
    <property type="match status" value="2"/>
</dbReference>